<evidence type="ECO:0000259" key="1">
    <source>
        <dbReference type="Pfam" id="PF18765"/>
    </source>
</evidence>
<dbReference type="EMBL" id="RBWE01000001">
    <property type="protein sequence ID" value="RKO66955.1"/>
    <property type="molecule type" value="Genomic_DNA"/>
</dbReference>
<dbReference type="InterPro" id="IPR043519">
    <property type="entry name" value="NT_sf"/>
</dbReference>
<evidence type="ECO:0000313" key="2">
    <source>
        <dbReference type="EMBL" id="RKO66955.1"/>
    </source>
</evidence>
<dbReference type="GO" id="GO:0016740">
    <property type="term" value="F:transferase activity"/>
    <property type="evidence" value="ECO:0007669"/>
    <property type="project" value="UniProtKB-KW"/>
</dbReference>
<comment type="caution">
    <text evidence="2">The sequence shown here is derived from an EMBL/GenBank/DDBJ whole genome shotgun (WGS) entry which is preliminary data.</text>
</comment>
<protein>
    <submittedName>
        <fullName evidence="2">Nucleotidyltransferase domain-containing protein</fullName>
    </submittedName>
</protein>
<dbReference type="Pfam" id="PF18765">
    <property type="entry name" value="Polbeta"/>
    <property type="match status" value="1"/>
</dbReference>
<organism evidence="2 3">
    <name type="scientific">Desulfofundulus salinus</name>
    <dbReference type="NCBI Taxonomy" id="2419843"/>
    <lineage>
        <taxon>Bacteria</taxon>
        <taxon>Bacillati</taxon>
        <taxon>Bacillota</taxon>
        <taxon>Clostridia</taxon>
        <taxon>Eubacteriales</taxon>
        <taxon>Peptococcaceae</taxon>
        <taxon>Desulfofundulus</taxon>
    </lineage>
</organism>
<dbReference type="Gene3D" id="3.30.460.10">
    <property type="entry name" value="Beta Polymerase, domain 2"/>
    <property type="match status" value="1"/>
</dbReference>
<gene>
    <name evidence="2" type="ORF">D7024_08355</name>
</gene>
<dbReference type="Proteomes" id="UP000271256">
    <property type="component" value="Unassembled WGS sequence"/>
</dbReference>
<dbReference type="InterPro" id="IPR052930">
    <property type="entry name" value="TA_antitoxin_MntA"/>
</dbReference>
<accession>A0A494X1D9</accession>
<dbReference type="InterPro" id="IPR041633">
    <property type="entry name" value="Polbeta"/>
</dbReference>
<keyword evidence="2" id="KW-0808">Transferase</keyword>
<dbReference type="AlphaFoldDB" id="A0A494X1D9"/>
<sequence length="184" mass="21266">MQDRTCYSGYRMVCQGKAAYRGSGNPGVKLVRDVSILCSDLKEIPDVNSIISTVAPYLEQQPDVLAAYLFGSLARGRGKQDSDVDIAVLFTPSMQDKFARFDRRLEMEIALEEKLKRPVQVVDLGTASPGLQHQVRKYGLLLVDKDRSYRIAFEVRSRRRYLDMQWYDRRRLDIRLKKLGDEKW</sequence>
<dbReference type="NCBIfam" id="NF047752">
    <property type="entry name" value="MntA_antitoxin"/>
    <property type="match status" value="1"/>
</dbReference>
<dbReference type="SUPFAM" id="SSF81301">
    <property type="entry name" value="Nucleotidyltransferase"/>
    <property type="match status" value="1"/>
</dbReference>
<reference evidence="2 3" key="1">
    <citation type="submission" date="2018-10" db="EMBL/GenBank/DDBJ databases">
        <authorList>
            <person name="Grouzdev D.S."/>
            <person name="Krutkina M.S."/>
            <person name="Tourova T.P."/>
            <person name="Nazina T.N."/>
        </authorList>
    </citation>
    <scope>NUCLEOTIDE SEQUENCE [LARGE SCALE GENOMIC DNA]</scope>
    <source>
        <strain evidence="2 3">435</strain>
    </source>
</reference>
<dbReference type="PANTHER" id="PTHR43852">
    <property type="entry name" value="NUCLEOTIDYLTRANSFERASE"/>
    <property type="match status" value="1"/>
</dbReference>
<evidence type="ECO:0000313" key="3">
    <source>
        <dbReference type="Proteomes" id="UP000271256"/>
    </source>
</evidence>
<dbReference type="OrthoDB" id="9809668at2"/>
<keyword evidence="3" id="KW-1185">Reference proteome</keyword>
<dbReference type="CDD" id="cd05403">
    <property type="entry name" value="NT_KNTase_like"/>
    <property type="match status" value="1"/>
</dbReference>
<dbReference type="PANTHER" id="PTHR43852:SF3">
    <property type="entry name" value="NUCLEOTIDYLTRANSFERASE"/>
    <property type="match status" value="1"/>
</dbReference>
<name>A0A494X1D9_9FIRM</name>
<feature type="domain" description="Polymerase beta nucleotidyltransferase" evidence="1">
    <location>
        <begin position="54"/>
        <end position="147"/>
    </location>
</feature>
<proteinExistence type="predicted"/>